<gene>
    <name evidence="2" type="ORF">B0H17DRAFT_1019889</name>
</gene>
<feature type="transmembrane region" description="Helical" evidence="1">
    <location>
        <begin position="20"/>
        <end position="43"/>
    </location>
</feature>
<evidence type="ECO:0008006" key="4">
    <source>
        <dbReference type="Google" id="ProtNLM"/>
    </source>
</evidence>
<name>A0AAD7G3S4_MYCRO</name>
<organism evidence="2 3">
    <name type="scientific">Mycena rosella</name>
    <name type="common">Pink bonnet</name>
    <name type="synonym">Agaricus rosellus</name>
    <dbReference type="NCBI Taxonomy" id="1033263"/>
    <lineage>
        <taxon>Eukaryota</taxon>
        <taxon>Fungi</taxon>
        <taxon>Dikarya</taxon>
        <taxon>Basidiomycota</taxon>
        <taxon>Agaricomycotina</taxon>
        <taxon>Agaricomycetes</taxon>
        <taxon>Agaricomycetidae</taxon>
        <taxon>Agaricales</taxon>
        <taxon>Marasmiineae</taxon>
        <taxon>Mycenaceae</taxon>
        <taxon>Mycena</taxon>
    </lineage>
</organism>
<keyword evidence="1" id="KW-1133">Transmembrane helix</keyword>
<reference evidence="2" key="1">
    <citation type="submission" date="2023-03" db="EMBL/GenBank/DDBJ databases">
        <title>Massive genome expansion in bonnet fungi (Mycena s.s.) driven by repeated elements and novel gene families across ecological guilds.</title>
        <authorList>
            <consortium name="Lawrence Berkeley National Laboratory"/>
            <person name="Harder C.B."/>
            <person name="Miyauchi S."/>
            <person name="Viragh M."/>
            <person name="Kuo A."/>
            <person name="Thoen E."/>
            <person name="Andreopoulos B."/>
            <person name="Lu D."/>
            <person name="Skrede I."/>
            <person name="Drula E."/>
            <person name="Henrissat B."/>
            <person name="Morin E."/>
            <person name="Kohler A."/>
            <person name="Barry K."/>
            <person name="LaButti K."/>
            <person name="Morin E."/>
            <person name="Salamov A."/>
            <person name="Lipzen A."/>
            <person name="Mereny Z."/>
            <person name="Hegedus B."/>
            <person name="Baldrian P."/>
            <person name="Stursova M."/>
            <person name="Weitz H."/>
            <person name="Taylor A."/>
            <person name="Grigoriev I.V."/>
            <person name="Nagy L.G."/>
            <person name="Martin F."/>
            <person name="Kauserud H."/>
        </authorList>
    </citation>
    <scope>NUCLEOTIDE SEQUENCE</scope>
    <source>
        <strain evidence="2">CBHHK067</strain>
    </source>
</reference>
<dbReference type="EMBL" id="JARKIE010000234">
    <property type="protein sequence ID" value="KAJ7663442.1"/>
    <property type="molecule type" value="Genomic_DNA"/>
</dbReference>
<keyword evidence="3" id="KW-1185">Reference proteome</keyword>
<evidence type="ECO:0000313" key="2">
    <source>
        <dbReference type="EMBL" id="KAJ7663442.1"/>
    </source>
</evidence>
<evidence type="ECO:0000256" key="1">
    <source>
        <dbReference type="SAM" id="Phobius"/>
    </source>
</evidence>
<keyword evidence="1" id="KW-0472">Membrane</keyword>
<feature type="transmembrane region" description="Helical" evidence="1">
    <location>
        <begin position="403"/>
        <end position="430"/>
    </location>
</feature>
<dbReference type="Proteomes" id="UP001221757">
    <property type="component" value="Unassembled WGS sequence"/>
</dbReference>
<protein>
    <recommendedName>
        <fullName evidence="4">Transmembrane protein</fullName>
    </recommendedName>
</protein>
<accession>A0AAD7G3S4</accession>
<sequence length="464" mass="50119">MPMLMLNLEYPLTRHFPGRIFAPTAIGGAIVVLVFLATINAALAGYETITVFDSDFNVTQTHWFHRFLPMQKPKAGTLCDPRLLSLGDTVSTNYTLFQYTIASIDTPNAGDSGFSYKGWTLDNCDITSLYVNGNANTFIIDLTVLVSCRADESQVVQGNDYEVTLRTDWPQSTLAGQYASLLGVQKALKNRGSFNATVDARGKVLDSITSLSSSDFALRVFELDALKNGTFPVIISFQAQFPWCPASLGSDVACALEIPPVNITDMFEYSPVNGMTSYSTSLPTSESNKPLIDTDTSGIIANLVQTVYAAVRIDLGNPSPNNFLLNSSVIPQAIIASFPQTFPQLANESYLYSILVDDDYYKQVPGHDQLSISGLLPLTVPGPAIVDGVYLCHFQRAKSPGSAFIAVLVATLSMFSTGWALFLAFAAGLVKNRAPSANACVPHGSESEDSSCKSPQKEAFILVT</sequence>
<evidence type="ECO:0000313" key="3">
    <source>
        <dbReference type="Proteomes" id="UP001221757"/>
    </source>
</evidence>
<proteinExistence type="predicted"/>
<keyword evidence="1" id="KW-0812">Transmembrane</keyword>
<comment type="caution">
    <text evidence="2">The sequence shown here is derived from an EMBL/GenBank/DDBJ whole genome shotgun (WGS) entry which is preliminary data.</text>
</comment>
<dbReference type="AlphaFoldDB" id="A0AAD7G3S4"/>